<dbReference type="Pfam" id="PF02943">
    <property type="entry name" value="FeThRed_B"/>
    <property type="match status" value="1"/>
</dbReference>
<evidence type="ECO:0000313" key="15">
    <source>
        <dbReference type="EMBL" id="KPL09961.1"/>
    </source>
</evidence>
<evidence type="ECO:0000256" key="2">
    <source>
        <dbReference type="ARBA" id="ARBA00003945"/>
    </source>
</evidence>
<comment type="catalytic activity">
    <reaction evidence="13">
        <text>[thioredoxin]-disulfide + 2 reduced [2Fe-2S]-[ferredoxin] + 2 H(+) = [thioredoxin]-dithiol + 2 oxidized [2Fe-2S]-[ferredoxin]</text>
        <dbReference type="Rhea" id="RHEA:42336"/>
        <dbReference type="Rhea" id="RHEA-COMP:10000"/>
        <dbReference type="Rhea" id="RHEA-COMP:10001"/>
        <dbReference type="Rhea" id="RHEA-COMP:10698"/>
        <dbReference type="Rhea" id="RHEA-COMP:10700"/>
        <dbReference type="ChEBI" id="CHEBI:15378"/>
        <dbReference type="ChEBI" id="CHEBI:29950"/>
        <dbReference type="ChEBI" id="CHEBI:33737"/>
        <dbReference type="ChEBI" id="CHEBI:33738"/>
        <dbReference type="ChEBI" id="CHEBI:50058"/>
        <dbReference type="EC" id="1.8.7.2"/>
    </reaction>
</comment>
<feature type="domain" description="Rubredoxin-like" evidence="14">
    <location>
        <begin position="134"/>
        <end position="168"/>
    </location>
</feature>
<evidence type="ECO:0000256" key="5">
    <source>
        <dbReference type="ARBA" id="ARBA00022485"/>
    </source>
</evidence>
<evidence type="ECO:0000256" key="9">
    <source>
        <dbReference type="ARBA" id="ARBA00023014"/>
    </source>
</evidence>
<dbReference type="GO" id="GO:0005506">
    <property type="term" value="F:iron ion binding"/>
    <property type="evidence" value="ECO:0007669"/>
    <property type="project" value="InterPro"/>
</dbReference>
<gene>
    <name evidence="15" type="ORF">AMJ71_04920</name>
</gene>
<dbReference type="PANTHER" id="PTHR35113:SF1">
    <property type="entry name" value="FERREDOXIN-THIOREDOXIN REDUCTASE CATALYTIC CHAIN, CHLOROPLASTIC"/>
    <property type="match status" value="1"/>
</dbReference>
<evidence type="ECO:0000313" key="16">
    <source>
        <dbReference type="Proteomes" id="UP000051035"/>
    </source>
</evidence>
<dbReference type="Pfam" id="PF21349">
    <property type="entry name" value="RUBY_RBDX"/>
    <property type="match status" value="1"/>
</dbReference>
<proteinExistence type="inferred from homology"/>
<evidence type="ECO:0000259" key="14">
    <source>
        <dbReference type="PROSITE" id="PS50903"/>
    </source>
</evidence>
<evidence type="ECO:0000256" key="6">
    <source>
        <dbReference type="ARBA" id="ARBA00022723"/>
    </source>
</evidence>
<dbReference type="EMBL" id="LJVA01000046">
    <property type="protein sequence ID" value="KPL09961.1"/>
    <property type="molecule type" value="Genomic_DNA"/>
</dbReference>
<dbReference type="SUPFAM" id="SSF57662">
    <property type="entry name" value="Ferredoxin thioredoxin reductase (FTR), catalytic beta chain"/>
    <property type="match status" value="1"/>
</dbReference>
<comment type="function">
    <text evidence="2">Catalytic subunit of the ferredoxin-thioredoxin reductase (FTR), which catalyzes the two-electron reduction of thioredoxins by the electrons provided by reduced ferredoxin.</text>
</comment>
<evidence type="ECO:0000256" key="1">
    <source>
        <dbReference type="ARBA" id="ARBA00001966"/>
    </source>
</evidence>
<name>A0A0S8JJJ4_UNCT6</name>
<dbReference type="Gene3D" id="2.20.28.10">
    <property type="match status" value="1"/>
</dbReference>
<dbReference type="InterPro" id="IPR024934">
    <property type="entry name" value="Rubredoxin-like_dom"/>
</dbReference>
<evidence type="ECO:0000256" key="12">
    <source>
        <dbReference type="ARBA" id="ARBA00030295"/>
    </source>
</evidence>
<dbReference type="AlphaFoldDB" id="A0A0S8JJJ4"/>
<dbReference type="GO" id="GO:0051539">
    <property type="term" value="F:4 iron, 4 sulfur cluster binding"/>
    <property type="evidence" value="ECO:0007669"/>
    <property type="project" value="UniProtKB-KW"/>
</dbReference>
<protein>
    <recommendedName>
        <fullName evidence="4">ferredoxin:thioredoxin reductase</fullName>
        <ecNumber evidence="4">1.8.7.2</ecNumber>
    </recommendedName>
    <alternativeName>
        <fullName evidence="12">Ferredoxin-thioredoxin reductase subunit B</fullName>
    </alternativeName>
</protein>
<evidence type="ECO:0000256" key="3">
    <source>
        <dbReference type="ARBA" id="ARBA00007941"/>
    </source>
</evidence>
<organism evidence="15 16">
    <name type="scientific">candidate division TA06 bacterium SM1_40</name>
    <dbReference type="NCBI Taxonomy" id="1703773"/>
    <lineage>
        <taxon>Bacteria</taxon>
        <taxon>Bacteria division TA06</taxon>
    </lineage>
</organism>
<dbReference type="SUPFAM" id="SSF57802">
    <property type="entry name" value="Rubredoxin-like"/>
    <property type="match status" value="1"/>
</dbReference>
<dbReference type="CDD" id="cd00729">
    <property type="entry name" value="rubredoxin_SM"/>
    <property type="match status" value="1"/>
</dbReference>
<comment type="caution">
    <text evidence="15">The sequence shown here is derived from an EMBL/GenBank/DDBJ whole genome shotgun (WGS) entry which is preliminary data.</text>
</comment>
<keyword evidence="9" id="KW-0411">Iron-sulfur</keyword>
<keyword evidence="7" id="KW-0560">Oxidoreductase</keyword>
<dbReference type="Gene3D" id="3.90.460.10">
    <property type="entry name" value="Ferredoxin thioredoxin reductase catalytic beta subunit"/>
    <property type="match status" value="1"/>
</dbReference>
<evidence type="ECO:0000256" key="8">
    <source>
        <dbReference type="ARBA" id="ARBA00023004"/>
    </source>
</evidence>
<evidence type="ECO:0000256" key="7">
    <source>
        <dbReference type="ARBA" id="ARBA00023002"/>
    </source>
</evidence>
<keyword evidence="10" id="KW-1015">Disulfide bond</keyword>
<evidence type="ECO:0000256" key="4">
    <source>
        <dbReference type="ARBA" id="ARBA00012358"/>
    </source>
</evidence>
<dbReference type="InterPro" id="IPR036644">
    <property type="entry name" value="FTR_bsu_sf"/>
</dbReference>
<dbReference type="Proteomes" id="UP000051035">
    <property type="component" value="Unassembled WGS sequence"/>
</dbReference>
<comment type="similarity">
    <text evidence="3">Belongs to the ferredoxin thioredoxin reductase beta subunit family.</text>
</comment>
<reference evidence="15 16" key="1">
    <citation type="journal article" date="2015" name="Microbiome">
        <title>Genomic resolution of linkages in carbon, nitrogen, and sulfur cycling among widespread estuary sediment bacteria.</title>
        <authorList>
            <person name="Baker B.J."/>
            <person name="Lazar C.S."/>
            <person name="Teske A.P."/>
            <person name="Dick G.J."/>
        </authorList>
    </citation>
    <scope>NUCLEOTIDE SEQUENCE [LARGE SCALE GENOMIC DNA]</scope>
    <source>
        <strain evidence="15">SM1_40</strain>
    </source>
</reference>
<dbReference type="PATRIC" id="fig|1703773.3.peg.1572"/>
<dbReference type="PROSITE" id="PS50903">
    <property type="entry name" value="RUBREDOXIN_LIKE"/>
    <property type="match status" value="1"/>
</dbReference>
<accession>A0A0S8JJJ4</accession>
<evidence type="ECO:0000256" key="10">
    <source>
        <dbReference type="ARBA" id="ARBA00023157"/>
    </source>
</evidence>
<comment type="cofactor">
    <cofactor evidence="1">
        <name>[4Fe-4S] cluster</name>
        <dbReference type="ChEBI" id="CHEBI:49883"/>
    </cofactor>
</comment>
<dbReference type="InterPro" id="IPR004209">
    <property type="entry name" value="FTR_bsu"/>
</dbReference>
<dbReference type="PANTHER" id="PTHR35113">
    <property type="entry name" value="FERREDOXIN-THIOREDOXIN REDUCTASE CATALYTIC CHAIN, CHLOROPLASTIC"/>
    <property type="match status" value="1"/>
</dbReference>
<keyword evidence="5" id="KW-0004">4Fe-4S</keyword>
<evidence type="ECO:0000256" key="11">
    <source>
        <dbReference type="ARBA" id="ARBA00026011"/>
    </source>
</evidence>
<sequence>MKKIDVEQKEIQALYGRLDKEAEASGYHLNPDEEFAKDLVRSLLINEKRYGYWACPCRLASGVKDDDLDIICPCDYRDADLTEHGSCYCALYVSQNVLEGKKAVGSIPERRPSAEERQKREGGAPSVAVSSLSLPVWRCRVCGYLCARDGPPEICPVCKAKKERFERFL</sequence>
<keyword evidence="6" id="KW-0479">Metal-binding</keyword>
<dbReference type="EC" id="1.8.7.2" evidence="4"/>
<keyword evidence="8" id="KW-0408">Iron</keyword>
<evidence type="ECO:0000256" key="13">
    <source>
        <dbReference type="ARBA" id="ARBA00048150"/>
    </source>
</evidence>
<dbReference type="GO" id="GO:0016730">
    <property type="term" value="F:oxidoreductase activity, acting on iron-sulfur proteins as donors"/>
    <property type="evidence" value="ECO:0007669"/>
    <property type="project" value="InterPro"/>
</dbReference>
<dbReference type="InterPro" id="IPR048574">
    <property type="entry name" value="RUBY_RBDX"/>
</dbReference>
<comment type="subunit">
    <text evidence="11">Heterodimer of subunit A (variable subunit) and subunit B (catalytic subunit). Heterodimeric FTR forms a complex with ferredoxin and thioredoxin.</text>
</comment>